<proteinExistence type="predicted"/>
<reference evidence="2" key="1">
    <citation type="submission" date="2017-09" db="EMBL/GenBank/DDBJ databases">
        <title>Depth-based differentiation of microbial function through sediment-hosted aquifers and enrichment of novel symbionts in the deep terrestrial subsurface.</title>
        <authorList>
            <person name="Probst A.J."/>
            <person name="Ladd B."/>
            <person name="Jarett J.K."/>
            <person name="Geller-Mcgrath D.E."/>
            <person name="Sieber C.M.K."/>
            <person name="Emerson J.B."/>
            <person name="Anantharaman K."/>
            <person name="Thomas B.C."/>
            <person name="Malmstrom R."/>
            <person name="Stieglmeier M."/>
            <person name="Klingl A."/>
            <person name="Woyke T."/>
            <person name="Ryan C.M."/>
            <person name="Banfield J.F."/>
        </authorList>
    </citation>
    <scope>NUCLEOTIDE SEQUENCE [LARGE SCALE GENOMIC DNA]</scope>
</reference>
<dbReference type="EMBL" id="PFCN01000037">
    <property type="protein sequence ID" value="PIR70075.1"/>
    <property type="molecule type" value="Genomic_DNA"/>
</dbReference>
<dbReference type="AlphaFoldDB" id="A0A2H0TGY4"/>
<dbReference type="Proteomes" id="UP000229383">
    <property type="component" value="Unassembled WGS sequence"/>
</dbReference>
<sequence length="114" mass="13432">MKKCPYCEEIHDHFCTNFSCKVDTQECFECHEEIAHPTPKNHRPSPWMLEAINYIMEDNIPMGNWITTEEDIQYLPRIPNIAWVRNPGVTFGYEGRALGNYFKGKNELLSQFFD</sequence>
<accession>A0A2H0TGY4</accession>
<protein>
    <submittedName>
        <fullName evidence="1">Uncharacterized protein</fullName>
    </submittedName>
</protein>
<name>A0A2H0TGY4_9BACT</name>
<evidence type="ECO:0000313" key="2">
    <source>
        <dbReference type="Proteomes" id="UP000229383"/>
    </source>
</evidence>
<evidence type="ECO:0000313" key="1">
    <source>
        <dbReference type="EMBL" id="PIR70075.1"/>
    </source>
</evidence>
<organism evidence="1 2">
    <name type="scientific">Candidatus Niyogibacteria bacterium CG10_big_fil_rev_8_21_14_0_10_42_19</name>
    <dbReference type="NCBI Taxonomy" id="1974725"/>
    <lineage>
        <taxon>Bacteria</taxon>
        <taxon>Candidatus Niyogiibacteriota</taxon>
    </lineage>
</organism>
<comment type="caution">
    <text evidence="1">The sequence shown here is derived from an EMBL/GenBank/DDBJ whole genome shotgun (WGS) entry which is preliminary data.</text>
</comment>
<gene>
    <name evidence="1" type="ORF">COU46_03320</name>
</gene>